<organism evidence="1">
    <name type="scientific">marine sediment metagenome</name>
    <dbReference type="NCBI Taxonomy" id="412755"/>
    <lineage>
        <taxon>unclassified sequences</taxon>
        <taxon>metagenomes</taxon>
        <taxon>ecological metagenomes</taxon>
    </lineage>
</organism>
<proteinExistence type="predicted"/>
<name>X0VWQ6_9ZZZZ</name>
<gene>
    <name evidence="1" type="ORF">S01H1_58850</name>
</gene>
<protein>
    <submittedName>
        <fullName evidence="1">Uncharacterized protein</fullName>
    </submittedName>
</protein>
<reference evidence="1" key="1">
    <citation type="journal article" date="2014" name="Front. Microbiol.">
        <title>High frequency of phylogenetically diverse reductive dehalogenase-homologous genes in deep subseafloor sedimentary metagenomes.</title>
        <authorList>
            <person name="Kawai M."/>
            <person name="Futagami T."/>
            <person name="Toyoda A."/>
            <person name="Takaki Y."/>
            <person name="Nishi S."/>
            <person name="Hori S."/>
            <person name="Arai W."/>
            <person name="Tsubouchi T."/>
            <person name="Morono Y."/>
            <person name="Uchiyama I."/>
            <person name="Ito T."/>
            <person name="Fujiyama A."/>
            <person name="Inagaki F."/>
            <person name="Takami H."/>
        </authorList>
    </citation>
    <scope>NUCLEOTIDE SEQUENCE</scope>
    <source>
        <strain evidence="1">Expedition CK06-06</strain>
    </source>
</reference>
<feature type="non-terminal residue" evidence="1">
    <location>
        <position position="183"/>
    </location>
</feature>
<comment type="caution">
    <text evidence="1">The sequence shown here is derived from an EMBL/GenBank/DDBJ whole genome shotgun (WGS) entry which is preliminary data.</text>
</comment>
<evidence type="ECO:0000313" key="1">
    <source>
        <dbReference type="EMBL" id="GAG22864.1"/>
    </source>
</evidence>
<accession>X0VWQ6</accession>
<dbReference type="AlphaFoldDB" id="X0VWQ6"/>
<sequence length="183" mass="19904">MVPIARVDISPAVGMPYKDVDVTAFVDPTNTAGVMLEIINLTDAAGYDWGVRNNGSGDNHEDQLYKAGHTWVAIGVDGADIFEAYRENVNIHFYIVGYITNDEGGFLLNAVDKTPARNSVWNDIDISVQTGAETALSAFFLVKGQLGNTYGLRKNGSTDNRVNQIYLATVLHGGMMSIDKTEK</sequence>
<dbReference type="EMBL" id="BARS01038460">
    <property type="protein sequence ID" value="GAG22864.1"/>
    <property type="molecule type" value="Genomic_DNA"/>
</dbReference>